<dbReference type="NCBIfam" id="TIGR02989">
    <property type="entry name" value="Sig-70_gvs1"/>
    <property type="match status" value="1"/>
</dbReference>
<comment type="similarity">
    <text evidence="1">Belongs to the sigma-70 factor family. ECF subfamily.</text>
</comment>
<reference evidence="7 8" key="1">
    <citation type="submission" date="2019-02" db="EMBL/GenBank/DDBJ databases">
        <title>Deep-cultivation of Planctomycetes and their phenomic and genomic characterization uncovers novel biology.</title>
        <authorList>
            <person name="Wiegand S."/>
            <person name="Jogler M."/>
            <person name="Boedeker C."/>
            <person name="Pinto D."/>
            <person name="Vollmers J."/>
            <person name="Rivas-Marin E."/>
            <person name="Kohn T."/>
            <person name="Peeters S.H."/>
            <person name="Heuer A."/>
            <person name="Rast P."/>
            <person name="Oberbeckmann S."/>
            <person name="Bunk B."/>
            <person name="Jeske O."/>
            <person name="Meyerdierks A."/>
            <person name="Storesund J.E."/>
            <person name="Kallscheuer N."/>
            <person name="Luecker S."/>
            <person name="Lage O.M."/>
            <person name="Pohl T."/>
            <person name="Merkel B.J."/>
            <person name="Hornburger P."/>
            <person name="Mueller R.-W."/>
            <person name="Bruemmer F."/>
            <person name="Labrenz M."/>
            <person name="Spormann A.M."/>
            <person name="Op den Camp H."/>
            <person name="Overmann J."/>
            <person name="Amann R."/>
            <person name="Jetten M.S.M."/>
            <person name="Mascher T."/>
            <person name="Medema M.H."/>
            <person name="Devos D.P."/>
            <person name="Kaster A.-K."/>
            <person name="Ovreas L."/>
            <person name="Rohde M."/>
            <person name="Galperin M.Y."/>
            <person name="Jogler C."/>
        </authorList>
    </citation>
    <scope>NUCLEOTIDE SEQUENCE [LARGE SCALE GENOMIC DNA]</scope>
    <source>
        <strain evidence="7 8">V22</strain>
    </source>
</reference>
<dbReference type="Proteomes" id="UP000319976">
    <property type="component" value="Chromosome"/>
</dbReference>
<gene>
    <name evidence="7" type="primary">sigH_2</name>
    <name evidence="7" type="ORF">V22_12470</name>
</gene>
<keyword evidence="4" id="KW-0804">Transcription</keyword>
<evidence type="ECO:0000256" key="2">
    <source>
        <dbReference type="ARBA" id="ARBA00023015"/>
    </source>
</evidence>
<dbReference type="InterPro" id="IPR036388">
    <property type="entry name" value="WH-like_DNA-bd_sf"/>
</dbReference>
<evidence type="ECO:0000256" key="3">
    <source>
        <dbReference type="ARBA" id="ARBA00023082"/>
    </source>
</evidence>
<dbReference type="EMBL" id="CP036316">
    <property type="protein sequence ID" value="QDT64017.1"/>
    <property type="molecule type" value="Genomic_DNA"/>
</dbReference>
<dbReference type="InterPro" id="IPR014331">
    <property type="entry name" value="RNA_pol_sigma70_ECF_RHOBA"/>
</dbReference>
<dbReference type="OrthoDB" id="6383365at2"/>
<dbReference type="GO" id="GO:0006352">
    <property type="term" value="P:DNA-templated transcription initiation"/>
    <property type="evidence" value="ECO:0007669"/>
    <property type="project" value="InterPro"/>
</dbReference>
<evidence type="ECO:0000256" key="4">
    <source>
        <dbReference type="ARBA" id="ARBA00023163"/>
    </source>
</evidence>
<dbReference type="InterPro" id="IPR014284">
    <property type="entry name" value="RNA_pol_sigma-70_dom"/>
</dbReference>
<protein>
    <submittedName>
        <fullName evidence="7">ECF RNA polymerase sigma factor SigH</fullName>
    </submittedName>
</protein>
<dbReference type="SUPFAM" id="SSF88659">
    <property type="entry name" value="Sigma3 and sigma4 domains of RNA polymerase sigma factors"/>
    <property type="match status" value="1"/>
</dbReference>
<dbReference type="InterPro" id="IPR013325">
    <property type="entry name" value="RNA_pol_sigma_r2"/>
</dbReference>
<name>A0A517T6N2_9PLAN</name>
<dbReference type="InterPro" id="IPR013324">
    <property type="entry name" value="RNA_pol_sigma_r3/r4-like"/>
</dbReference>
<evidence type="ECO:0000259" key="5">
    <source>
        <dbReference type="Pfam" id="PF04542"/>
    </source>
</evidence>
<dbReference type="SUPFAM" id="SSF88946">
    <property type="entry name" value="Sigma2 domain of RNA polymerase sigma factors"/>
    <property type="match status" value="1"/>
</dbReference>
<keyword evidence="8" id="KW-1185">Reference proteome</keyword>
<dbReference type="AlphaFoldDB" id="A0A517T6N2"/>
<feature type="domain" description="RNA polymerase sigma-70 region 2" evidence="5">
    <location>
        <begin position="19"/>
        <end position="86"/>
    </location>
</feature>
<evidence type="ECO:0000313" key="8">
    <source>
        <dbReference type="Proteomes" id="UP000319976"/>
    </source>
</evidence>
<dbReference type="RefSeq" id="WP_145260835.1">
    <property type="nucleotide sequence ID" value="NZ_CP036316.1"/>
</dbReference>
<dbReference type="PANTHER" id="PTHR43133">
    <property type="entry name" value="RNA POLYMERASE ECF-TYPE SIGMA FACTO"/>
    <property type="match status" value="1"/>
</dbReference>
<dbReference type="Gene3D" id="1.10.1740.10">
    <property type="match status" value="1"/>
</dbReference>
<accession>A0A517T6N2</accession>
<dbReference type="GO" id="GO:0016987">
    <property type="term" value="F:sigma factor activity"/>
    <property type="evidence" value="ECO:0007669"/>
    <property type="project" value="UniProtKB-KW"/>
</dbReference>
<evidence type="ECO:0000259" key="6">
    <source>
        <dbReference type="Pfam" id="PF08281"/>
    </source>
</evidence>
<dbReference type="InterPro" id="IPR007627">
    <property type="entry name" value="RNA_pol_sigma70_r2"/>
</dbReference>
<dbReference type="Pfam" id="PF08281">
    <property type="entry name" value="Sigma70_r4_2"/>
    <property type="match status" value="1"/>
</dbReference>
<dbReference type="Gene3D" id="1.10.10.10">
    <property type="entry name" value="Winged helix-like DNA-binding domain superfamily/Winged helix DNA-binding domain"/>
    <property type="match status" value="1"/>
</dbReference>
<organism evidence="7 8">
    <name type="scientific">Calycomorphotria hydatis</name>
    <dbReference type="NCBI Taxonomy" id="2528027"/>
    <lineage>
        <taxon>Bacteria</taxon>
        <taxon>Pseudomonadati</taxon>
        <taxon>Planctomycetota</taxon>
        <taxon>Planctomycetia</taxon>
        <taxon>Planctomycetales</taxon>
        <taxon>Planctomycetaceae</taxon>
        <taxon>Calycomorphotria</taxon>
    </lineage>
</organism>
<dbReference type="InterPro" id="IPR039425">
    <property type="entry name" value="RNA_pol_sigma-70-like"/>
</dbReference>
<dbReference type="KEGG" id="chya:V22_12470"/>
<dbReference type="Pfam" id="PF04542">
    <property type="entry name" value="Sigma70_r2"/>
    <property type="match status" value="1"/>
</dbReference>
<feature type="domain" description="RNA polymerase sigma factor 70 region 4 type 2" evidence="6">
    <location>
        <begin position="115"/>
        <end position="167"/>
    </location>
</feature>
<keyword evidence="3" id="KW-0731">Sigma factor</keyword>
<evidence type="ECO:0000256" key="1">
    <source>
        <dbReference type="ARBA" id="ARBA00010641"/>
    </source>
</evidence>
<keyword evidence="2" id="KW-0805">Transcription regulation</keyword>
<dbReference type="InterPro" id="IPR013249">
    <property type="entry name" value="RNA_pol_sigma70_r4_t2"/>
</dbReference>
<dbReference type="NCBIfam" id="TIGR02937">
    <property type="entry name" value="sigma70-ECF"/>
    <property type="match status" value="1"/>
</dbReference>
<evidence type="ECO:0000313" key="7">
    <source>
        <dbReference type="EMBL" id="QDT64017.1"/>
    </source>
</evidence>
<sequence>MNESAEKDQASAEEEFIRLFTRGQRRLFLYILSQVGNPHDAEEILQEANVIIWRKSSQFEAGSNFHAWTTRIALFEVLKYRERQSRNKVQFSSDFVEAMANIEEEDFELEELQRNALATCLQKLKQRDRELIEHRYAPGANGKSIAADLGRPVNAVYQSLSRVRRTLLECINREVKAAVEYPSGSVVQPEGGN</sequence>
<dbReference type="PANTHER" id="PTHR43133:SF51">
    <property type="entry name" value="RNA POLYMERASE SIGMA FACTOR"/>
    <property type="match status" value="1"/>
</dbReference>
<dbReference type="GO" id="GO:0003677">
    <property type="term" value="F:DNA binding"/>
    <property type="evidence" value="ECO:0007669"/>
    <property type="project" value="InterPro"/>
</dbReference>
<proteinExistence type="inferred from homology"/>